<dbReference type="PANTHER" id="PTHR31727:SF6">
    <property type="entry name" value="OLEOYL-ACYL CARRIER PROTEIN THIOESTERASE 1, CHLOROPLASTIC"/>
    <property type="match status" value="1"/>
</dbReference>
<keyword evidence="11" id="KW-1185">Reference proteome</keyword>
<proteinExistence type="inferred from homology"/>
<dbReference type="Pfam" id="PF20791">
    <property type="entry name" value="Acyl-ACP_TE_C"/>
    <property type="match status" value="1"/>
</dbReference>
<protein>
    <submittedName>
        <fullName evidence="10">Acyl-[acyl-carrier-protein] thioesterase</fullName>
    </submittedName>
</protein>
<accession>A0A2U1JMQ8</accession>
<feature type="domain" description="Acyl-ACP thioesterase N-terminal hotdog" evidence="8">
    <location>
        <begin position="12"/>
        <end position="127"/>
    </location>
</feature>
<dbReference type="CDD" id="cd00586">
    <property type="entry name" value="4HBT"/>
    <property type="match status" value="1"/>
</dbReference>
<keyword evidence="2" id="KW-0444">Lipid biosynthesis</keyword>
<gene>
    <name evidence="10" type="ORF">DB895_04490</name>
</gene>
<evidence type="ECO:0000256" key="4">
    <source>
        <dbReference type="ARBA" id="ARBA00022832"/>
    </source>
</evidence>
<dbReference type="SUPFAM" id="SSF54637">
    <property type="entry name" value="Thioesterase/thiol ester dehydrase-isomerase"/>
    <property type="match status" value="2"/>
</dbReference>
<dbReference type="InterPro" id="IPR045023">
    <property type="entry name" value="FATA/B"/>
</dbReference>
<keyword evidence="5" id="KW-0809">Transit peptide</keyword>
<dbReference type="Pfam" id="PF01643">
    <property type="entry name" value="Acyl-ACP_TE"/>
    <property type="match status" value="1"/>
</dbReference>
<sequence>MPIAPNFTSILSKDWEINFTQCAPNGYLKYTDLCNLLQLTAAFHSEIGGISFSDMQEFNQAWVLSRMRVEIKELPKWKDIVTVKTWINSLENSRSVRALEMYVNNKKIVGSETYWAVFNTKTRRPEALALPFEHFKLYPEKKATKKTFSKINITNEKEIVFERTVSLSDLDIVNHVNNVKYLEWCLDLVPENLILNQKIESFEMNFMKELSLKDNVILHECLTKETAVFSITKEDKTSFALQLNWKD</sequence>
<comment type="similarity">
    <text evidence="1">Belongs to the acyl-ACP thioesterase family.</text>
</comment>
<organism evidence="10 11">
    <name type="scientific">Flavobacterium psychrotolerans</name>
    <dbReference type="NCBI Taxonomy" id="2169410"/>
    <lineage>
        <taxon>Bacteria</taxon>
        <taxon>Pseudomonadati</taxon>
        <taxon>Bacteroidota</taxon>
        <taxon>Flavobacteriia</taxon>
        <taxon>Flavobacteriales</taxon>
        <taxon>Flavobacteriaceae</taxon>
        <taxon>Flavobacterium</taxon>
    </lineage>
</organism>
<evidence type="ECO:0000313" key="10">
    <source>
        <dbReference type="EMBL" id="PWA06163.1"/>
    </source>
</evidence>
<evidence type="ECO:0000259" key="9">
    <source>
        <dbReference type="Pfam" id="PF20791"/>
    </source>
</evidence>
<evidence type="ECO:0000256" key="2">
    <source>
        <dbReference type="ARBA" id="ARBA00022516"/>
    </source>
</evidence>
<reference evidence="10 11" key="1">
    <citation type="submission" date="2018-04" db="EMBL/GenBank/DDBJ databases">
        <title>Flavobacterium sp. nov., isolated from glacier ice.</title>
        <authorList>
            <person name="Liu Q."/>
            <person name="Xin Y.-H."/>
        </authorList>
    </citation>
    <scope>NUCLEOTIDE SEQUENCE [LARGE SCALE GENOMIC DNA]</scope>
    <source>
        <strain evidence="10 11">RB1R5</strain>
    </source>
</reference>
<evidence type="ECO:0000259" key="8">
    <source>
        <dbReference type="Pfam" id="PF01643"/>
    </source>
</evidence>
<keyword evidence="4" id="KW-0276">Fatty acid metabolism</keyword>
<name>A0A2U1JMQ8_9FLAO</name>
<dbReference type="EMBL" id="QCZI01000004">
    <property type="protein sequence ID" value="PWA06163.1"/>
    <property type="molecule type" value="Genomic_DNA"/>
</dbReference>
<keyword evidence="7" id="KW-0275">Fatty acid biosynthesis</keyword>
<dbReference type="Gene3D" id="3.10.129.10">
    <property type="entry name" value="Hotdog Thioesterase"/>
    <property type="match status" value="1"/>
</dbReference>
<evidence type="ECO:0000256" key="6">
    <source>
        <dbReference type="ARBA" id="ARBA00023098"/>
    </source>
</evidence>
<dbReference type="GO" id="GO:0016297">
    <property type="term" value="F:fatty acyl-[ACP] hydrolase activity"/>
    <property type="evidence" value="ECO:0007669"/>
    <property type="project" value="InterPro"/>
</dbReference>
<evidence type="ECO:0000256" key="3">
    <source>
        <dbReference type="ARBA" id="ARBA00022801"/>
    </source>
</evidence>
<comment type="caution">
    <text evidence="10">The sequence shown here is derived from an EMBL/GenBank/DDBJ whole genome shotgun (WGS) entry which is preliminary data.</text>
</comment>
<dbReference type="OrthoDB" id="9801517at2"/>
<evidence type="ECO:0000256" key="1">
    <source>
        <dbReference type="ARBA" id="ARBA00006500"/>
    </source>
</evidence>
<dbReference type="InterPro" id="IPR029069">
    <property type="entry name" value="HotDog_dom_sf"/>
</dbReference>
<keyword evidence="3" id="KW-0378">Hydrolase</keyword>
<evidence type="ECO:0000256" key="7">
    <source>
        <dbReference type="ARBA" id="ARBA00023160"/>
    </source>
</evidence>
<feature type="domain" description="Acyl-ACP thioesterase-like C-terminal" evidence="9">
    <location>
        <begin position="160"/>
        <end position="228"/>
    </location>
</feature>
<evidence type="ECO:0000256" key="5">
    <source>
        <dbReference type="ARBA" id="ARBA00022946"/>
    </source>
</evidence>
<dbReference type="InterPro" id="IPR002864">
    <property type="entry name" value="Acyl-ACP_thioesterase_NHD"/>
</dbReference>
<dbReference type="AlphaFoldDB" id="A0A2U1JMQ8"/>
<dbReference type="RefSeq" id="WP_116724167.1">
    <property type="nucleotide sequence ID" value="NZ_QCZI01000004.1"/>
</dbReference>
<keyword evidence="6" id="KW-0443">Lipid metabolism</keyword>
<evidence type="ECO:0000313" key="11">
    <source>
        <dbReference type="Proteomes" id="UP000245449"/>
    </source>
</evidence>
<dbReference type="PANTHER" id="PTHR31727">
    <property type="entry name" value="OLEOYL-ACYL CARRIER PROTEIN THIOESTERASE 1, CHLOROPLASTIC"/>
    <property type="match status" value="1"/>
</dbReference>
<dbReference type="InterPro" id="IPR049427">
    <property type="entry name" value="Acyl-ACP_TE_C"/>
</dbReference>
<dbReference type="Proteomes" id="UP000245449">
    <property type="component" value="Unassembled WGS sequence"/>
</dbReference>
<dbReference type="GO" id="GO:0000036">
    <property type="term" value="F:acyl carrier activity"/>
    <property type="evidence" value="ECO:0007669"/>
    <property type="project" value="TreeGrafter"/>
</dbReference>